<feature type="domain" description="DUF155" evidence="3">
    <location>
        <begin position="161"/>
        <end position="337"/>
    </location>
</feature>
<gene>
    <name evidence="4" type="ORF">TSPGSL018_24039</name>
    <name evidence="5" type="ORF">TSPGSL018_4290</name>
</gene>
<feature type="region of interest" description="Disordered" evidence="2">
    <location>
        <begin position="23"/>
        <end position="43"/>
    </location>
</feature>
<evidence type="ECO:0000313" key="4">
    <source>
        <dbReference type="EMBL" id="JAC75111.1"/>
    </source>
</evidence>
<dbReference type="PANTHER" id="PTHR16255">
    <property type="entry name" value="REQUIRED FOR MEIOTIC NUCLEAR DIVISION PROTEIN 1 HOMOLOG"/>
    <property type="match status" value="1"/>
</dbReference>
<evidence type="ECO:0000256" key="2">
    <source>
        <dbReference type="SAM" id="MobiDB-lite"/>
    </source>
</evidence>
<name>A0A061SD05_9CHLO</name>
<accession>A0A061SD05</accession>
<dbReference type="InterPro" id="IPR051624">
    <property type="entry name" value="RMD1/Sad1-interacting"/>
</dbReference>
<dbReference type="Pfam" id="PF02582">
    <property type="entry name" value="DUF155"/>
    <property type="match status" value="1"/>
</dbReference>
<dbReference type="InterPro" id="IPR003734">
    <property type="entry name" value="DUF155"/>
</dbReference>
<sequence length="390" mass="43829">MASDAELTQPLAAEFHALPLPEARQLNRHSSGRRSVSPAAGSVWRAATTDVPKKDRVVILPEQAKAKRLPVHGRPVAFTVDAIEEGHETQSDTEETVHGHREVRMFCVAERLDLVRLEELLRARLGPKRVKRFPSEIPEVLWSPPLPSAAVPQEARHPGDVFYFAHGVVVFWCTSVAEEIEALRDVVAQVEVEPVRAKDVTWDQFVVRFSSSEPPSIQNDVITISRRASSVKAKLAISNALAQSTKLLMFERDVQVVAEKTRFIPEEIARVGRSSITHRDLNRLTGDIFMKAQGVNLVNPIMDTPEWLEEQPDDRLLVTYKRVCLYLDMHDRITIVNNRLECLKDLLALLRAQHHDADGFKLEKIVIVLLFLSALLSLVKSFEIVNPAPA</sequence>
<dbReference type="PANTHER" id="PTHR16255:SF1">
    <property type="entry name" value="REQUIRED FOR MEIOTIC NUCLEAR DIVISION PROTEIN 1 HOMOLOG"/>
    <property type="match status" value="1"/>
</dbReference>
<evidence type="ECO:0000256" key="1">
    <source>
        <dbReference type="ARBA" id="ARBA00008306"/>
    </source>
</evidence>
<dbReference type="AlphaFoldDB" id="A0A061SD05"/>
<evidence type="ECO:0000259" key="3">
    <source>
        <dbReference type="Pfam" id="PF02582"/>
    </source>
</evidence>
<comment type="similarity">
    <text evidence="1">Belongs to the RMD1/sif2 family.</text>
</comment>
<evidence type="ECO:0000313" key="5">
    <source>
        <dbReference type="EMBL" id="JAC83042.1"/>
    </source>
</evidence>
<dbReference type="EMBL" id="GBEZ01010579">
    <property type="protein sequence ID" value="JAC75111.1"/>
    <property type="molecule type" value="Transcribed_RNA"/>
</dbReference>
<reference evidence="5" key="1">
    <citation type="submission" date="2014-05" db="EMBL/GenBank/DDBJ databases">
        <title>The transcriptome of the halophilic microalga Tetraselmis sp. GSL018 isolated from the Great Salt Lake, Utah.</title>
        <authorList>
            <person name="Jinkerson R.E."/>
            <person name="D'Adamo S."/>
            <person name="Posewitz M.C."/>
        </authorList>
    </citation>
    <scope>NUCLEOTIDE SEQUENCE</scope>
    <source>
        <strain evidence="5">GSL018</strain>
    </source>
</reference>
<proteinExistence type="inferred from homology"/>
<protein>
    <submittedName>
        <fullName evidence="5">Duf155-domain-containing protein</fullName>
    </submittedName>
</protein>
<dbReference type="GO" id="GO:0005739">
    <property type="term" value="C:mitochondrion"/>
    <property type="evidence" value="ECO:0007669"/>
    <property type="project" value="UniProtKB-ARBA"/>
</dbReference>
<dbReference type="EMBL" id="GBEZ01001977">
    <property type="protein sequence ID" value="JAC83042.1"/>
    <property type="molecule type" value="Transcribed_RNA"/>
</dbReference>
<organism evidence="5">
    <name type="scientific">Tetraselmis sp. GSL018</name>
    <dbReference type="NCBI Taxonomy" id="582737"/>
    <lineage>
        <taxon>Eukaryota</taxon>
        <taxon>Viridiplantae</taxon>
        <taxon>Chlorophyta</taxon>
        <taxon>core chlorophytes</taxon>
        <taxon>Chlorodendrophyceae</taxon>
        <taxon>Chlorodendrales</taxon>
        <taxon>Chlorodendraceae</taxon>
        <taxon>Tetraselmis</taxon>
    </lineage>
</organism>